<reference evidence="2 3" key="1">
    <citation type="submission" date="2019-07" db="EMBL/GenBank/DDBJ databases">
        <title>Genome assembly of two rare yeast pathogens: Diutina rugosa and Trichomonascus ciferrii.</title>
        <authorList>
            <person name="Mixao V."/>
            <person name="Saus E."/>
            <person name="Hansen A."/>
            <person name="Lass-Flor C."/>
            <person name="Gabaldon T."/>
        </authorList>
    </citation>
    <scope>NUCLEOTIDE SEQUENCE [LARGE SCALE GENOMIC DNA]</scope>
    <source>
        <strain evidence="2 3">CBS 613</strain>
    </source>
</reference>
<dbReference type="GeneID" id="54782870"/>
<dbReference type="RefSeq" id="XP_034010953.1">
    <property type="nucleotide sequence ID" value="XM_034157068.1"/>
</dbReference>
<comment type="caution">
    <text evidence="2">The sequence shown here is derived from an EMBL/GenBank/DDBJ whole genome shotgun (WGS) entry which is preliminary data.</text>
</comment>
<evidence type="ECO:0000256" key="1">
    <source>
        <dbReference type="SAM" id="MobiDB-lite"/>
    </source>
</evidence>
<sequence length="199" mass="22908">MDAWMPVNTVKGWVVIPQVCLLGPHTVDELNRHMTEDPNFNLDQWINSTFAIAPKSGRKKWQQMALELNANEFDGQQSVMEQLRKKSGKFQRTRDENGKAVVYGTPTLQHGYYYYVVKNRDPKEPLKDVQARWRELEPAERDSWVEDYKQLLASGFDVSGSKIITIEERVAEDEKKRDQLLRRQQAKAASAAAEKAPSD</sequence>
<dbReference type="Proteomes" id="UP000449547">
    <property type="component" value="Unassembled WGS sequence"/>
</dbReference>
<keyword evidence="3" id="KW-1185">Reference proteome</keyword>
<organism evidence="2 3">
    <name type="scientific">Diutina rugosa</name>
    <name type="common">Yeast</name>
    <name type="synonym">Candida rugosa</name>
    <dbReference type="NCBI Taxonomy" id="5481"/>
    <lineage>
        <taxon>Eukaryota</taxon>
        <taxon>Fungi</taxon>
        <taxon>Dikarya</taxon>
        <taxon>Ascomycota</taxon>
        <taxon>Saccharomycotina</taxon>
        <taxon>Pichiomycetes</taxon>
        <taxon>Debaryomycetaceae</taxon>
        <taxon>Diutina</taxon>
    </lineage>
</organism>
<accession>A0A642UKC8</accession>
<name>A0A642UKC8_DIURU</name>
<proteinExistence type="predicted"/>
<evidence type="ECO:0000313" key="3">
    <source>
        <dbReference type="Proteomes" id="UP000449547"/>
    </source>
</evidence>
<feature type="region of interest" description="Disordered" evidence="1">
    <location>
        <begin position="174"/>
        <end position="199"/>
    </location>
</feature>
<dbReference type="AlphaFoldDB" id="A0A642UKC8"/>
<feature type="compositionally biased region" description="Low complexity" evidence="1">
    <location>
        <begin position="182"/>
        <end position="199"/>
    </location>
</feature>
<evidence type="ECO:0000313" key="2">
    <source>
        <dbReference type="EMBL" id="KAA8899552.1"/>
    </source>
</evidence>
<protein>
    <submittedName>
        <fullName evidence="2">Uncharacterized protein</fullName>
    </submittedName>
</protein>
<dbReference type="VEuPathDB" id="FungiDB:DIURU_004219"/>
<dbReference type="EMBL" id="SWFT01000122">
    <property type="protein sequence ID" value="KAA8899552.1"/>
    <property type="molecule type" value="Genomic_DNA"/>
</dbReference>
<gene>
    <name evidence="2" type="ORF">DIURU_004219</name>
</gene>